<evidence type="ECO:0000313" key="2">
    <source>
        <dbReference type="EMBL" id="OGL99048.1"/>
    </source>
</evidence>
<name>A0A1F7W9K7_9BACT</name>
<proteinExistence type="predicted"/>
<feature type="transmembrane region" description="Helical" evidence="1">
    <location>
        <begin position="41"/>
        <end position="63"/>
    </location>
</feature>
<feature type="transmembrane region" description="Helical" evidence="1">
    <location>
        <begin position="69"/>
        <end position="90"/>
    </location>
</feature>
<dbReference type="Proteomes" id="UP000176501">
    <property type="component" value="Unassembled WGS sequence"/>
</dbReference>
<dbReference type="AlphaFoldDB" id="A0A1F7W9K7"/>
<accession>A0A1F7W9K7</accession>
<feature type="transmembrane region" description="Helical" evidence="1">
    <location>
        <begin position="185"/>
        <end position="204"/>
    </location>
</feature>
<keyword evidence="1" id="KW-1133">Transmembrane helix</keyword>
<gene>
    <name evidence="2" type="ORF">A2304_02790</name>
</gene>
<dbReference type="EMBL" id="MGFE01000011">
    <property type="protein sequence ID" value="OGL99048.1"/>
    <property type="molecule type" value="Genomic_DNA"/>
</dbReference>
<evidence type="ECO:0000313" key="3">
    <source>
        <dbReference type="Proteomes" id="UP000176501"/>
    </source>
</evidence>
<dbReference type="Pfam" id="PF14362">
    <property type="entry name" value="DUF4407"/>
    <property type="match status" value="1"/>
</dbReference>
<dbReference type="InterPro" id="IPR025519">
    <property type="entry name" value="DUF4407"/>
</dbReference>
<reference evidence="2 3" key="1">
    <citation type="journal article" date="2016" name="Nat. Commun.">
        <title>Thousands of microbial genomes shed light on interconnected biogeochemical processes in an aquifer system.</title>
        <authorList>
            <person name="Anantharaman K."/>
            <person name="Brown C.T."/>
            <person name="Hug L.A."/>
            <person name="Sharon I."/>
            <person name="Castelle C.J."/>
            <person name="Probst A.J."/>
            <person name="Thomas B.C."/>
            <person name="Singh A."/>
            <person name="Wilkins M.J."/>
            <person name="Karaoz U."/>
            <person name="Brodie E.L."/>
            <person name="Williams K.H."/>
            <person name="Hubbard S.S."/>
            <person name="Banfield J.F."/>
        </authorList>
    </citation>
    <scope>NUCLEOTIDE SEQUENCE [LARGE SCALE GENOMIC DNA]</scope>
</reference>
<comment type="caution">
    <text evidence="2">The sequence shown here is derived from an EMBL/GenBank/DDBJ whole genome shotgun (WGS) entry which is preliminary data.</text>
</comment>
<evidence type="ECO:0000256" key="1">
    <source>
        <dbReference type="SAM" id="Phobius"/>
    </source>
</evidence>
<keyword evidence="1" id="KW-0812">Transmembrane</keyword>
<protein>
    <recommendedName>
        <fullName evidence="4">DUF4407 domain-containing protein</fullName>
    </recommendedName>
</protein>
<evidence type="ECO:0008006" key="4">
    <source>
        <dbReference type="Google" id="ProtNLM"/>
    </source>
</evidence>
<feature type="transmembrane region" description="Helical" evidence="1">
    <location>
        <begin position="144"/>
        <end position="165"/>
    </location>
</feature>
<sequence>MCYRSGLFFLFRQHQHPFSAEVIMGENKPWYVKVDEWVQGILAATLSVGMLFSAPVLFLIAFVAKVATFLLSIARKVCAFVLGLFGIDILSDDPFYLRRYGDSLLTSAVRSDLKDFNTVLWLLYWFELFAWGSMWSYVGETLISGVWGVLIGIALLVMPLIFARLTIVVDRGILVMDTPSVKRRFIIIMSRVFLLFFFSLLNAVPVELRVFASEIDRVREDAEKVEVDAIREKAKAYETERAESQKATAAPTVTGQADDVVARRQADRAGIEQRIEVAQKATARVAAGKGVSRRNQATALASAQKQEADIRAELVAFDAETERMRSAAADKGTDELARRDDALAAKLFDIEAMPAEDLAAAYGGTYKMPNGFMARYRTLLEIIEQDGKNQAIAWGCRLLMVLVGIMVLWSKFARTSPDTREYYRFLSQGFANNPEVVPYYIRIAKESGRPKVEHDQAMNVLRAVAGNNPAAAAALASLGYGGNVDVAGWDTEVFDLHGQFARACSCAARAYAEYESAFSALCTERVAHVGGLTAFGLARAEIVKSARAEWNRLAQGAIDGLSTVERRMYSKGIRVPGWPSELVEGDPRRKPILWDLSDEVLEQEWGWLRPIDEQFRSAPNA</sequence>
<organism evidence="2 3">
    <name type="scientific">Candidatus Uhrbacteria bacterium RIFOXYB2_FULL_57_15</name>
    <dbReference type="NCBI Taxonomy" id="1802422"/>
    <lineage>
        <taxon>Bacteria</taxon>
        <taxon>Candidatus Uhriibacteriota</taxon>
    </lineage>
</organism>
<keyword evidence="1" id="KW-0472">Membrane</keyword>